<dbReference type="InterPro" id="IPR044783">
    <property type="entry name" value="PHYL"/>
</dbReference>
<proteinExistence type="predicted"/>
<reference evidence="3 4" key="1">
    <citation type="journal article" date="2019" name="Sci. Rep.">
        <title>A high-quality genome of Eragrostis curvula grass provides insights into Poaceae evolution and supports new strategies to enhance forage quality.</title>
        <authorList>
            <person name="Carballo J."/>
            <person name="Santos B.A.C.M."/>
            <person name="Zappacosta D."/>
            <person name="Garbus I."/>
            <person name="Selva J.P."/>
            <person name="Gallo C.A."/>
            <person name="Diaz A."/>
            <person name="Albertini E."/>
            <person name="Caccamo M."/>
            <person name="Echenique V."/>
        </authorList>
    </citation>
    <scope>NUCLEOTIDE SEQUENCE [LARGE SCALE GENOMIC DNA]</scope>
    <source>
        <strain evidence="4">cv. Victoria</strain>
        <tissue evidence="3">Leaf</tissue>
    </source>
</reference>
<dbReference type="Gramene" id="TVU43690">
    <property type="protein sequence ID" value="TVU43690"/>
    <property type="gene ID" value="EJB05_10178"/>
</dbReference>
<comment type="caution">
    <text evidence="3">The sequence shown here is derived from an EMBL/GenBank/DDBJ whole genome shotgun (WGS) entry which is preliminary data.</text>
</comment>
<sequence length="568" mass="64147">METRRSFPYAPYIMYMIEHVTQKKFKKDCKHLPLRVKTYKKPKELILEGSSRSTRPSTAAAPSYSTRSSRPSKPETVFDTILSFFKGIFNVCRANAVEIHDNKKRIKKNSRRLKTMCRAQDIPCSPDSSEVDDAPPEYANPMEEYEESHRAYNEAMGASSSAAHAHRLGVALELPTYGKLWEVCEGWIHLRKETNQSKKEPKLDLCGGLVRIRVERDPALCELLNGDVGTSFVEVSEFRFDEGKRQFVKEIGFAGLFQLPPLTNLNRKFTVWLMRNVDEVSQCILIGEGIDVKEQRSIKVIQEILDRVYPGLMSKIEEDTFKVAFVVFVMSYLLAPCAKHDYATAEHWDTLIDPDEIKLSYGKLKKKEECHQEDQAPRSKNSACGEQTAPCVGNASALQFLERVRDVFRNANAHRTGFHDSLVPAVQRLVASLEKMPHAAFVLEENADRGGSHESSTTSSKVPLLGKSGSRKEKKKSKDKTASPSDCENEQHGTRGVRINMPADEVGGMSLERSAASQARLRRQQPSRSLWMRHVKIIIIVDAVICLVLFAAWLAVCKGFQCVWVMMT</sequence>
<dbReference type="GO" id="GO:0016020">
    <property type="term" value="C:membrane"/>
    <property type="evidence" value="ECO:0007669"/>
    <property type="project" value="InterPro"/>
</dbReference>
<evidence type="ECO:0000256" key="2">
    <source>
        <dbReference type="SAM" id="Phobius"/>
    </source>
</evidence>
<feature type="region of interest" description="Disordered" evidence="1">
    <location>
        <begin position="45"/>
        <end position="73"/>
    </location>
</feature>
<keyword evidence="2" id="KW-1133">Transmembrane helix</keyword>
<keyword evidence="4" id="KW-1185">Reference proteome</keyword>
<name>A0A5J9W8H0_9POAL</name>
<dbReference type="AlphaFoldDB" id="A0A5J9W8H0"/>
<accession>A0A5J9W8H0</accession>
<dbReference type="PANTHER" id="PTHR47461:SF1">
    <property type="entry name" value="PHYTOLONGIN PHYL1.2"/>
    <property type="match status" value="1"/>
</dbReference>
<keyword evidence="2" id="KW-0812">Transmembrane</keyword>
<feature type="non-terminal residue" evidence="3">
    <location>
        <position position="1"/>
    </location>
</feature>
<dbReference type="Proteomes" id="UP000324897">
    <property type="component" value="Unassembled WGS sequence"/>
</dbReference>
<dbReference type="OrthoDB" id="1871923at2759"/>
<organism evidence="3 4">
    <name type="scientific">Eragrostis curvula</name>
    <name type="common">weeping love grass</name>
    <dbReference type="NCBI Taxonomy" id="38414"/>
    <lineage>
        <taxon>Eukaryota</taxon>
        <taxon>Viridiplantae</taxon>
        <taxon>Streptophyta</taxon>
        <taxon>Embryophyta</taxon>
        <taxon>Tracheophyta</taxon>
        <taxon>Spermatophyta</taxon>
        <taxon>Magnoliopsida</taxon>
        <taxon>Liliopsida</taxon>
        <taxon>Poales</taxon>
        <taxon>Poaceae</taxon>
        <taxon>PACMAD clade</taxon>
        <taxon>Chloridoideae</taxon>
        <taxon>Eragrostideae</taxon>
        <taxon>Eragrostidinae</taxon>
        <taxon>Eragrostis</taxon>
    </lineage>
</organism>
<evidence type="ECO:0000313" key="3">
    <source>
        <dbReference type="EMBL" id="TVU43690.1"/>
    </source>
</evidence>
<feature type="compositionally biased region" description="Low complexity" evidence="1">
    <location>
        <begin position="50"/>
        <end position="71"/>
    </location>
</feature>
<evidence type="ECO:0000256" key="1">
    <source>
        <dbReference type="SAM" id="MobiDB-lite"/>
    </source>
</evidence>
<dbReference type="EMBL" id="RWGY01000005">
    <property type="protein sequence ID" value="TVU43690.1"/>
    <property type="molecule type" value="Genomic_DNA"/>
</dbReference>
<protein>
    <submittedName>
        <fullName evidence="3">Uncharacterized protein</fullName>
    </submittedName>
</protein>
<dbReference type="PANTHER" id="PTHR47461">
    <property type="entry name" value="PHYTOLONGIN PHYL1.2"/>
    <property type="match status" value="1"/>
</dbReference>
<evidence type="ECO:0000313" key="4">
    <source>
        <dbReference type="Proteomes" id="UP000324897"/>
    </source>
</evidence>
<feature type="transmembrane region" description="Helical" evidence="2">
    <location>
        <begin position="537"/>
        <end position="556"/>
    </location>
</feature>
<keyword evidence="2" id="KW-0472">Membrane</keyword>
<feature type="region of interest" description="Disordered" evidence="1">
    <location>
        <begin position="447"/>
        <end position="499"/>
    </location>
</feature>
<gene>
    <name evidence="3" type="ORF">EJB05_10178</name>
</gene>